<proteinExistence type="predicted"/>
<reference evidence="1" key="1">
    <citation type="submission" date="2014-11" db="EMBL/GenBank/DDBJ databases">
        <authorList>
            <person name="Amaro Gonzalez C."/>
        </authorList>
    </citation>
    <scope>NUCLEOTIDE SEQUENCE</scope>
</reference>
<sequence>MCSVNSTLTVFRVQMCLSVFYQSIIRVYLTLKILLCIDST</sequence>
<reference evidence="1" key="2">
    <citation type="journal article" date="2015" name="Fish Shellfish Immunol.">
        <title>Early steps in the European eel (Anguilla anguilla)-Vibrio vulnificus interaction in the gills: Role of the RtxA13 toxin.</title>
        <authorList>
            <person name="Callol A."/>
            <person name="Pajuelo D."/>
            <person name="Ebbesson L."/>
            <person name="Teles M."/>
            <person name="MacKenzie S."/>
            <person name="Amaro C."/>
        </authorList>
    </citation>
    <scope>NUCLEOTIDE SEQUENCE</scope>
</reference>
<evidence type="ECO:0000313" key="1">
    <source>
        <dbReference type="EMBL" id="JAH91153.1"/>
    </source>
</evidence>
<organism evidence="1">
    <name type="scientific">Anguilla anguilla</name>
    <name type="common">European freshwater eel</name>
    <name type="synonym">Muraena anguilla</name>
    <dbReference type="NCBI Taxonomy" id="7936"/>
    <lineage>
        <taxon>Eukaryota</taxon>
        <taxon>Metazoa</taxon>
        <taxon>Chordata</taxon>
        <taxon>Craniata</taxon>
        <taxon>Vertebrata</taxon>
        <taxon>Euteleostomi</taxon>
        <taxon>Actinopterygii</taxon>
        <taxon>Neopterygii</taxon>
        <taxon>Teleostei</taxon>
        <taxon>Anguilliformes</taxon>
        <taxon>Anguillidae</taxon>
        <taxon>Anguilla</taxon>
    </lineage>
</organism>
<accession>A0A0E9WNV9</accession>
<protein>
    <submittedName>
        <fullName evidence="1">Uncharacterized protein</fullName>
    </submittedName>
</protein>
<dbReference type="AlphaFoldDB" id="A0A0E9WNV9"/>
<name>A0A0E9WNV9_ANGAN</name>
<dbReference type="EMBL" id="GBXM01017424">
    <property type="protein sequence ID" value="JAH91153.1"/>
    <property type="molecule type" value="Transcribed_RNA"/>
</dbReference>